<evidence type="ECO:0000256" key="7">
    <source>
        <dbReference type="ARBA" id="ARBA00023136"/>
    </source>
</evidence>
<dbReference type="InterPro" id="IPR019127">
    <property type="entry name" value="Exosortase"/>
</dbReference>
<name>E1YJN7_9BACT</name>
<keyword evidence="4 8" id="KW-0812">Transmembrane</keyword>
<protein>
    <recommendedName>
        <fullName evidence="10">Eight transmembrane protein EpsH</fullName>
    </recommendedName>
</protein>
<feature type="transmembrane region" description="Helical" evidence="8">
    <location>
        <begin position="68"/>
        <end position="87"/>
    </location>
</feature>
<dbReference type="NCBIfam" id="TIGR04178">
    <property type="entry name" value="exo_archaeo"/>
    <property type="match status" value="1"/>
</dbReference>
<dbReference type="AlphaFoldDB" id="E1YJN7"/>
<keyword evidence="6 8" id="KW-1133">Transmembrane helix</keyword>
<dbReference type="GO" id="GO:0008233">
    <property type="term" value="F:peptidase activity"/>
    <property type="evidence" value="ECO:0007669"/>
    <property type="project" value="UniProtKB-KW"/>
</dbReference>
<feature type="transmembrane region" description="Helical" evidence="8">
    <location>
        <begin position="262"/>
        <end position="279"/>
    </location>
</feature>
<comment type="subcellular location">
    <subcellularLocation>
        <location evidence="1">Cell membrane</location>
        <topology evidence="1">Multi-pass membrane protein</topology>
    </subcellularLocation>
</comment>
<dbReference type="GO" id="GO:0005886">
    <property type="term" value="C:plasma membrane"/>
    <property type="evidence" value="ECO:0007669"/>
    <property type="project" value="UniProtKB-SubCell"/>
</dbReference>
<reference evidence="9" key="1">
    <citation type="journal article" date="2011" name="Environ. Microbiol.">
        <title>Genomic insights into the metabolic potential of the polycyclic aromatic hydrocarbon degrading sulfate-reducing Deltaproteobacterium N47.</title>
        <authorList>
            <person name="Bergmann F."/>
            <person name="Selesi D."/>
            <person name="Weinmaier T."/>
            <person name="Tischler P."/>
            <person name="Rattei T."/>
            <person name="Meckenstock R.U."/>
        </authorList>
    </citation>
    <scope>NUCLEOTIDE SEQUENCE</scope>
</reference>
<accession>E1YJN7</accession>
<keyword evidence="2" id="KW-1003">Cell membrane</keyword>
<dbReference type="NCBIfam" id="TIGR02602">
    <property type="entry name" value="8TM_EpsH"/>
    <property type="match status" value="1"/>
</dbReference>
<evidence type="ECO:0000256" key="3">
    <source>
        <dbReference type="ARBA" id="ARBA00022670"/>
    </source>
</evidence>
<evidence type="ECO:0000256" key="8">
    <source>
        <dbReference type="SAM" id="Phobius"/>
    </source>
</evidence>
<dbReference type="InterPro" id="IPR026392">
    <property type="entry name" value="Exo/Archaeosortase_dom"/>
</dbReference>
<feature type="transmembrane region" description="Helical" evidence="8">
    <location>
        <begin position="151"/>
        <end position="172"/>
    </location>
</feature>
<dbReference type="Pfam" id="PF09721">
    <property type="entry name" value="Exosortase_EpsH"/>
    <property type="match status" value="1"/>
</dbReference>
<keyword evidence="3" id="KW-0645">Protease</keyword>
<feature type="transmembrane region" description="Helical" evidence="8">
    <location>
        <begin position="40"/>
        <end position="56"/>
    </location>
</feature>
<evidence type="ECO:0000256" key="6">
    <source>
        <dbReference type="ARBA" id="ARBA00022989"/>
    </source>
</evidence>
<keyword evidence="7 8" id="KW-0472">Membrane</keyword>
<proteinExistence type="predicted"/>
<evidence type="ECO:0000256" key="4">
    <source>
        <dbReference type="ARBA" id="ARBA00022692"/>
    </source>
</evidence>
<feature type="transmembrane region" description="Helical" evidence="8">
    <location>
        <begin position="99"/>
        <end position="120"/>
    </location>
</feature>
<evidence type="ECO:0000256" key="5">
    <source>
        <dbReference type="ARBA" id="ARBA00022801"/>
    </source>
</evidence>
<evidence type="ECO:0000256" key="2">
    <source>
        <dbReference type="ARBA" id="ARBA00022475"/>
    </source>
</evidence>
<evidence type="ECO:0008006" key="10">
    <source>
        <dbReference type="Google" id="ProtNLM"/>
    </source>
</evidence>
<evidence type="ECO:0000313" key="9">
    <source>
        <dbReference type="EMBL" id="CBX31491.1"/>
    </source>
</evidence>
<keyword evidence="5" id="KW-0378">Hydrolase</keyword>
<organism evidence="9">
    <name type="scientific">uncultured Desulfobacterium sp</name>
    <dbReference type="NCBI Taxonomy" id="201089"/>
    <lineage>
        <taxon>Bacteria</taxon>
        <taxon>Pseudomonadati</taxon>
        <taxon>Thermodesulfobacteriota</taxon>
        <taxon>Desulfobacteria</taxon>
        <taxon>Desulfobacterales</taxon>
        <taxon>Desulfobacteriaceae</taxon>
        <taxon>Desulfobacterium</taxon>
        <taxon>environmental samples</taxon>
    </lineage>
</organism>
<evidence type="ECO:0000256" key="1">
    <source>
        <dbReference type="ARBA" id="ARBA00004651"/>
    </source>
</evidence>
<dbReference type="GO" id="GO:0006508">
    <property type="term" value="P:proteolysis"/>
    <property type="evidence" value="ECO:0007669"/>
    <property type="project" value="UniProtKB-KW"/>
</dbReference>
<feature type="transmembrane region" description="Helical" evidence="8">
    <location>
        <begin position="193"/>
        <end position="212"/>
    </location>
</feature>
<feature type="transmembrane region" description="Helical" evidence="8">
    <location>
        <begin position="127"/>
        <end position="145"/>
    </location>
</feature>
<dbReference type="EMBL" id="FR695877">
    <property type="protein sequence ID" value="CBX31491.1"/>
    <property type="molecule type" value="Genomic_DNA"/>
</dbReference>
<sequence length="289" mass="32361">MSKRLTDKRNLLFFGFVIAAALMCYMPLKELLSTTSNREYYSHILLIPLVSAYLLYTERKEIYSEKSYSFAPGGALVITGIVLYAIGQLKAINLNSNDYSSISVCSALIMLIGAFIFSYGTRAFKQALFPLLFLVFMVPIPSFLMDKIIHFIQAGSTEFANLLLIASGVPFFRDGFYFHLSTMSVEVAKQCSGIRSCLALFITALLAGHLFLKSGWKKTILAACVFPIAMFKNGVRIVTLTLLGTYVDPRILQSDLHREGGIPFFVVALLMLVPILYFLRRMEKNKESS</sequence>
<feature type="transmembrane region" description="Helical" evidence="8">
    <location>
        <begin position="12"/>
        <end position="28"/>
    </location>
</feature>
<gene>
    <name evidence="9" type="ORF">N47_E50030</name>
</gene>
<dbReference type="InterPro" id="IPR013426">
    <property type="entry name" value="EpsH-like"/>
</dbReference>